<dbReference type="RefSeq" id="WP_015062897.1">
    <property type="nucleotide sequence ID" value="NC_019351.1"/>
</dbReference>
<keyword evidence="1" id="KW-0472">Membrane</keyword>
<keyword evidence="1" id="KW-0812">Transmembrane</keyword>
<protein>
    <submittedName>
        <fullName evidence="2">TraJ conjugation protein</fullName>
    </submittedName>
</protein>
<reference evidence="2" key="1">
    <citation type="journal article" date="2012" name="J. Dairy Sci.">
        <title>Novel conjugative plasmids from the natural isolate Lactococcus lactis subspecies cremoris DPC3758: A repository of genes for the potential improvement of dairy starters.</title>
        <authorList>
            <person name="Fallico V."/>
            <person name="Ross R.P."/>
            <person name="Fitzgerald G.F."/>
            <person name="McAuliffe O."/>
        </authorList>
    </citation>
    <scope>NUCLEOTIDE SEQUENCE</scope>
    <source>
        <strain evidence="2">DPC3758</strain>
        <plasmid evidence="2">pAF22</plasmid>
    </source>
</reference>
<feature type="transmembrane region" description="Helical" evidence="1">
    <location>
        <begin position="72"/>
        <end position="89"/>
    </location>
</feature>
<name>I6TDI1_LACLC</name>
<evidence type="ECO:0000313" key="2">
    <source>
        <dbReference type="EMBL" id="AFM72791.1"/>
    </source>
</evidence>
<keyword evidence="1" id="KW-1133">Transmembrane helix</keyword>
<keyword evidence="2" id="KW-0614">Plasmid</keyword>
<gene>
    <name evidence="2" type="primary">traJ</name>
    <name evidence="2" type="ORF">pAF22_p16</name>
</gene>
<sequence length="154" mass="17908">MNEKVTQLLLNILKYLLSLLLGLYLAVIVTGSIMAFSQYKQEIGNHFKEVILSLLTHPLKHYLLYFNQRNPILIVISIAVVLYLAYFSLKRKQKSNQWETDGKQTHGSAEWGKLNDVLDQYYKMTPKDITTNFENSFDKELLNQVTLNHEEVDV</sequence>
<proteinExistence type="predicted"/>
<geneLocation type="plasmid" evidence="2">
    <name>pAF22</name>
</geneLocation>
<evidence type="ECO:0000256" key="1">
    <source>
        <dbReference type="SAM" id="Phobius"/>
    </source>
</evidence>
<accession>I6TDI1</accession>
<dbReference type="AlphaFoldDB" id="I6TDI1"/>
<organism evidence="2">
    <name type="scientific">Lactococcus lactis subsp. cremoris</name>
    <name type="common">Streptococcus cremoris</name>
    <dbReference type="NCBI Taxonomy" id="1359"/>
    <lineage>
        <taxon>Bacteria</taxon>
        <taxon>Bacillati</taxon>
        <taxon>Bacillota</taxon>
        <taxon>Bacilli</taxon>
        <taxon>Lactobacillales</taxon>
        <taxon>Streptococcaceae</taxon>
        <taxon>Lactococcus</taxon>
    </lineage>
</organism>
<feature type="transmembrane region" description="Helical" evidence="1">
    <location>
        <begin position="12"/>
        <end position="36"/>
    </location>
</feature>
<dbReference type="EMBL" id="JQ821357">
    <property type="protein sequence ID" value="AFM72791.1"/>
    <property type="molecule type" value="Genomic_DNA"/>
</dbReference>